<keyword evidence="2" id="KW-1185">Reference proteome</keyword>
<sequence length="132" mass="14481">MCPAYIPCLEFGPLSRGTAMLRSGLLSSQSFETFAIILPDGFPQPFGLPSPVSECHGRVGAETYSMRSSIVPQQSAPVERCIPHRFPIFCFSLTNPFAGHSLNPKPEVILDFCTAIMQRSFLHSRPSIASFC</sequence>
<reference evidence="1 2" key="1">
    <citation type="submission" date="2022-09" db="EMBL/GenBank/DDBJ databases">
        <authorList>
            <person name="Palmer J.M."/>
        </authorList>
    </citation>
    <scope>NUCLEOTIDE SEQUENCE [LARGE SCALE GENOMIC DNA]</scope>
    <source>
        <strain evidence="1 2">DSM 7382</strain>
    </source>
</reference>
<organism evidence="1 2">
    <name type="scientific">Cerrena zonata</name>
    <dbReference type="NCBI Taxonomy" id="2478898"/>
    <lineage>
        <taxon>Eukaryota</taxon>
        <taxon>Fungi</taxon>
        <taxon>Dikarya</taxon>
        <taxon>Basidiomycota</taxon>
        <taxon>Agaricomycotina</taxon>
        <taxon>Agaricomycetes</taxon>
        <taxon>Polyporales</taxon>
        <taxon>Cerrenaceae</taxon>
        <taxon>Cerrena</taxon>
    </lineage>
</organism>
<comment type="caution">
    <text evidence="1">The sequence shown here is derived from an EMBL/GenBank/DDBJ whole genome shotgun (WGS) entry which is preliminary data.</text>
</comment>
<accession>A0AAW0GH08</accession>
<dbReference type="Proteomes" id="UP001385951">
    <property type="component" value="Unassembled WGS sequence"/>
</dbReference>
<name>A0AAW0GH08_9APHY</name>
<proteinExistence type="predicted"/>
<protein>
    <submittedName>
        <fullName evidence="1">Uncharacterized protein</fullName>
    </submittedName>
</protein>
<dbReference type="EMBL" id="JASBNA010000008">
    <property type="protein sequence ID" value="KAK7689463.1"/>
    <property type="molecule type" value="Genomic_DNA"/>
</dbReference>
<dbReference type="AlphaFoldDB" id="A0AAW0GH08"/>
<evidence type="ECO:0000313" key="2">
    <source>
        <dbReference type="Proteomes" id="UP001385951"/>
    </source>
</evidence>
<evidence type="ECO:0000313" key="1">
    <source>
        <dbReference type="EMBL" id="KAK7689463.1"/>
    </source>
</evidence>
<gene>
    <name evidence="1" type="ORF">QCA50_007255</name>
</gene>